<accession>A0A918GGK0</accession>
<dbReference type="PANTHER" id="PTHR36933:SF1">
    <property type="entry name" value="SLL0788 PROTEIN"/>
    <property type="match status" value="1"/>
</dbReference>
<gene>
    <name evidence="3" type="ORF">GCM10010171_31620</name>
</gene>
<name>A0A918GGK0_9PSEU</name>
<organism evidence="3 4">
    <name type="scientific">Actinokineospora fastidiosa</name>
    <dbReference type="NCBI Taxonomy" id="1816"/>
    <lineage>
        <taxon>Bacteria</taxon>
        <taxon>Bacillati</taxon>
        <taxon>Actinomycetota</taxon>
        <taxon>Actinomycetes</taxon>
        <taxon>Pseudonocardiales</taxon>
        <taxon>Pseudonocardiaceae</taxon>
        <taxon>Actinokineospora</taxon>
    </lineage>
</organism>
<keyword evidence="4" id="KW-1185">Reference proteome</keyword>
<comment type="caution">
    <text evidence="3">The sequence shown here is derived from an EMBL/GenBank/DDBJ whole genome shotgun (WGS) entry which is preliminary data.</text>
</comment>
<dbReference type="AlphaFoldDB" id="A0A918GGK0"/>
<dbReference type="RefSeq" id="WP_189211152.1">
    <property type="nucleotide sequence ID" value="NZ_BMRB01000002.1"/>
</dbReference>
<evidence type="ECO:0000313" key="4">
    <source>
        <dbReference type="Proteomes" id="UP000660680"/>
    </source>
</evidence>
<reference evidence="3" key="2">
    <citation type="submission" date="2020-09" db="EMBL/GenBank/DDBJ databases">
        <authorList>
            <person name="Sun Q."/>
            <person name="Ohkuma M."/>
        </authorList>
    </citation>
    <scope>NUCLEOTIDE SEQUENCE</scope>
    <source>
        <strain evidence="3">JCM 3276</strain>
    </source>
</reference>
<sequence length="189" mass="19869">MKTTTFAAAMVAAGVLLAGCAGADNGSTTPPPTTPTSAAADHNAADIAFAQGMIPHHEQAVEMAALVEGRTTTPEVLSLAERVEQAQAPEIRTMTQWLAAWGAPTAAGGHEGHGPGMMSAEDMTRLEDAKNADFDRRWLEMMIEHHEGAVEMARTELAEGGNAEAKALAQQIIDAQQAEITEMHALLDS</sequence>
<evidence type="ECO:0000256" key="1">
    <source>
        <dbReference type="SAM" id="SignalP"/>
    </source>
</evidence>
<dbReference type="Pfam" id="PF03713">
    <property type="entry name" value="DUF305"/>
    <property type="match status" value="1"/>
</dbReference>
<dbReference type="Gene3D" id="1.20.1260.10">
    <property type="match status" value="1"/>
</dbReference>
<feature type="chain" id="PRO_5037242639" description="DUF305 domain-containing protein" evidence="1">
    <location>
        <begin position="24"/>
        <end position="189"/>
    </location>
</feature>
<evidence type="ECO:0000313" key="3">
    <source>
        <dbReference type="EMBL" id="GGS34790.1"/>
    </source>
</evidence>
<keyword evidence="1" id="KW-0732">Signal</keyword>
<evidence type="ECO:0000259" key="2">
    <source>
        <dbReference type="Pfam" id="PF03713"/>
    </source>
</evidence>
<feature type="signal peptide" evidence="1">
    <location>
        <begin position="1"/>
        <end position="23"/>
    </location>
</feature>
<dbReference type="InterPro" id="IPR012347">
    <property type="entry name" value="Ferritin-like"/>
</dbReference>
<dbReference type="EMBL" id="BMRB01000002">
    <property type="protein sequence ID" value="GGS34790.1"/>
    <property type="molecule type" value="Genomic_DNA"/>
</dbReference>
<dbReference type="PANTHER" id="PTHR36933">
    <property type="entry name" value="SLL0788 PROTEIN"/>
    <property type="match status" value="1"/>
</dbReference>
<reference evidence="3" key="1">
    <citation type="journal article" date="2014" name="Int. J. Syst. Evol. Microbiol.">
        <title>Complete genome sequence of Corynebacterium casei LMG S-19264T (=DSM 44701T), isolated from a smear-ripened cheese.</title>
        <authorList>
            <consortium name="US DOE Joint Genome Institute (JGI-PGF)"/>
            <person name="Walter F."/>
            <person name="Albersmeier A."/>
            <person name="Kalinowski J."/>
            <person name="Ruckert C."/>
        </authorList>
    </citation>
    <scope>NUCLEOTIDE SEQUENCE</scope>
    <source>
        <strain evidence="3">JCM 3276</strain>
    </source>
</reference>
<protein>
    <recommendedName>
        <fullName evidence="2">DUF305 domain-containing protein</fullName>
    </recommendedName>
</protein>
<proteinExistence type="predicted"/>
<feature type="domain" description="DUF305" evidence="2">
    <location>
        <begin position="46"/>
        <end position="187"/>
    </location>
</feature>
<dbReference type="Proteomes" id="UP000660680">
    <property type="component" value="Unassembled WGS sequence"/>
</dbReference>
<dbReference type="InterPro" id="IPR005183">
    <property type="entry name" value="DUF305_CopM-like"/>
</dbReference>
<dbReference type="PROSITE" id="PS51257">
    <property type="entry name" value="PROKAR_LIPOPROTEIN"/>
    <property type="match status" value="1"/>
</dbReference>